<evidence type="ECO:0000313" key="5">
    <source>
        <dbReference type="Proteomes" id="UP000183685"/>
    </source>
</evidence>
<reference evidence="4 5" key="1">
    <citation type="submission" date="2016-10" db="EMBL/GenBank/DDBJ databases">
        <authorList>
            <person name="de Groot N.N."/>
        </authorList>
    </citation>
    <scope>NUCLEOTIDE SEQUENCE [LARGE SCALE GENOMIC DNA]</scope>
    <source>
        <strain evidence="4 5">CGMCC 1.9109</strain>
    </source>
</reference>
<keyword evidence="1" id="KW-0479">Metal-binding</keyword>
<dbReference type="EMBL" id="FNAK01000009">
    <property type="protein sequence ID" value="SDE67446.1"/>
    <property type="molecule type" value="Genomic_DNA"/>
</dbReference>
<comment type="function">
    <text evidence="1">Involved in peptidolytic degradation of cyclic heptapeptide hepatotoxin microcystin (MC).</text>
</comment>
<comment type="similarity">
    <text evidence="1">Belongs to the peptidase M81 family.</text>
</comment>
<dbReference type="Proteomes" id="UP000183685">
    <property type="component" value="Unassembled WGS sequence"/>
</dbReference>
<dbReference type="AlphaFoldDB" id="A0A1G7EVC5"/>
<dbReference type="Pfam" id="PF07171">
    <property type="entry name" value="MlrC_C"/>
    <property type="match status" value="1"/>
</dbReference>
<sequence length="493" mass="51971">MAGFLHETNSFAHGLTGLRAFQAADAWPGMLRGDEVLTGFGPANIAIAGFLETAKNKGWQMAPLLWCSAGPSGVVERGTFETVVADLLSRLEQAMPVDAVFLDLHGAMVSEAETDADGALLARVRAVVGPDVPVVAALDFHANVSVRMVTEADLLTFYRTYPHVDIADTGQRAAEYLATFLGGDRPMKALRSMPFLLPLGTQDTIDGPLAAVMAEIRELGHAAGAIVEIAAGFPLADTFEAGPAVLVYAREKAVAEVVADEAAMAFGRRENEFSLKMMSPREAVAVAQEAKHRHGPLLLIDTQDNPGGGATGDTVGLLRAMIEGGCRKAALGVLFDPETAQQAHKVGVGSDFVVSLGAESQPGQELPFKGRAKVVALGDGRFTGTGPFYHGCDFSLGPMACLEIGGMRVVVSSVRQQAADQAMFRHVGVEPADTKILALKSSVHYRADFDAIACDTIIVKSPGLNTANPADLTYRNLRPGVRVAGGDLIRRGA</sequence>
<proteinExistence type="inferred from homology"/>
<dbReference type="Pfam" id="PF07364">
    <property type="entry name" value="DUF1485"/>
    <property type="match status" value="1"/>
</dbReference>
<dbReference type="PIRSF" id="PIRSF012702">
    <property type="entry name" value="UCP012702"/>
    <property type="match status" value="1"/>
</dbReference>
<keyword evidence="1" id="KW-0645">Protease</keyword>
<gene>
    <name evidence="4" type="ORF">SAMN04488071_3494</name>
</gene>
<dbReference type="GO" id="GO:0006508">
    <property type="term" value="P:proteolysis"/>
    <property type="evidence" value="ECO:0007669"/>
    <property type="project" value="UniProtKB-KW"/>
</dbReference>
<feature type="domain" description="Microcystin LR degradation protein MlrC N-terminal" evidence="3">
    <location>
        <begin position="1"/>
        <end position="287"/>
    </location>
</feature>
<name>A0A1G7EVC5_9PROT</name>
<evidence type="ECO:0000259" key="2">
    <source>
        <dbReference type="Pfam" id="PF07171"/>
    </source>
</evidence>
<protein>
    <recommendedName>
        <fullName evidence="1">Microcystinase C</fullName>
        <shortName evidence="1">MlrC</shortName>
    </recommendedName>
</protein>
<accession>A0A1G7EVC5</accession>
<keyword evidence="5" id="KW-1185">Reference proteome</keyword>
<evidence type="ECO:0000256" key="1">
    <source>
        <dbReference type="PIRNR" id="PIRNR012702"/>
    </source>
</evidence>
<keyword evidence="1" id="KW-0482">Metalloprotease</keyword>
<keyword evidence="1" id="KW-0378">Hydrolase</keyword>
<evidence type="ECO:0000259" key="3">
    <source>
        <dbReference type="Pfam" id="PF07364"/>
    </source>
</evidence>
<dbReference type="GO" id="GO:0008237">
    <property type="term" value="F:metallopeptidase activity"/>
    <property type="evidence" value="ECO:0007669"/>
    <property type="project" value="UniProtKB-KW"/>
</dbReference>
<dbReference type="InterPro" id="IPR015995">
    <property type="entry name" value="MlrC_N"/>
</dbReference>
<feature type="domain" description="Microcystin LR degradation protein MlrC C-terminal" evidence="2">
    <location>
        <begin position="299"/>
        <end position="476"/>
    </location>
</feature>
<organism evidence="4 5">
    <name type="scientific">Kordiimonas lacus</name>
    <dbReference type="NCBI Taxonomy" id="637679"/>
    <lineage>
        <taxon>Bacteria</taxon>
        <taxon>Pseudomonadati</taxon>
        <taxon>Pseudomonadota</taxon>
        <taxon>Alphaproteobacteria</taxon>
        <taxon>Kordiimonadales</taxon>
        <taxon>Kordiimonadaceae</taxon>
        <taxon>Kordiimonas</taxon>
    </lineage>
</organism>
<dbReference type="InterPro" id="IPR009197">
    <property type="entry name" value="MlrC"/>
</dbReference>
<dbReference type="STRING" id="637679.GCA_001550055_01466"/>
<comment type="cofactor">
    <cofactor evidence="1">
        <name>Zn(2+)</name>
        <dbReference type="ChEBI" id="CHEBI:29105"/>
    </cofactor>
    <text evidence="1">Binds 1 zinc ion per subunit.</text>
</comment>
<dbReference type="GO" id="GO:0046872">
    <property type="term" value="F:metal ion binding"/>
    <property type="evidence" value="ECO:0007669"/>
    <property type="project" value="UniProtKB-KW"/>
</dbReference>
<evidence type="ECO:0000313" key="4">
    <source>
        <dbReference type="EMBL" id="SDE67446.1"/>
    </source>
</evidence>
<dbReference type="InterPro" id="IPR010799">
    <property type="entry name" value="MlrC_C"/>
</dbReference>